<dbReference type="Gene3D" id="3.30.2410.10">
    <property type="entry name" value="Hect, E3 ligase catalytic domain"/>
    <property type="match status" value="1"/>
</dbReference>
<evidence type="ECO:0000256" key="6">
    <source>
        <dbReference type="SAM" id="MobiDB-lite"/>
    </source>
</evidence>
<dbReference type="EMBL" id="CAADRA010005147">
    <property type="protein sequence ID" value="VFT85978.1"/>
    <property type="molecule type" value="Genomic_DNA"/>
</dbReference>
<reference evidence="9 10" key="1">
    <citation type="submission" date="2019-03" db="EMBL/GenBank/DDBJ databases">
        <authorList>
            <person name="Gaulin E."/>
            <person name="Dumas B."/>
        </authorList>
    </citation>
    <scope>NUCLEOTIDE SEQUENCE [LARGE SCALE GENOMIC DNA]</scope>
    <source>
        <strain evidence="9">CBS 568.67</strain>
    </source>
</reference>
<dbReference type="Pfam" id="PF00632">
    <property type="entry name" value="HECT"/>
    <property type="match status" value="1"/>
</dbReference>
<dbReference type="Gene3D" id="3.90.1750.10">
    <property type="entry name" value="Hect, E3 ligase catalytic domains"/>
    <property type="match status" value="1"/>
</dbReference>
<dbReference type="PANTHER" id="PTHR45700:SF2">
    <property type="entry name" value="UBIQUITIN-PROTEIN LIGASE E3C"/>
    <property type="match status" value="1"/>
</dbReference>
<organism evidence="9 10">
    <name type="scientific">Aphanomyces stellatus</name>
    <dbReference type="NCBI Taxonomy" id="120398"/>
    <lineage>
        <taxon>Eukaryota</taxon>
        <taxon>Sar</taxon>
        <taxon>Stramenopiles</taxon>
        <taxon>Oomycota</taxon>
        <taxon>Saprolegniomycetes</taxon>
        <taxon>Saprolegniales</taxon>
        <taxon>Verrucalvaceae</taxon>
        <taxon>Aphanomyces</taxon>
    </lineage>
</organism>
<evidence type="ECO:0000259" key="7">
    <source>
        <dbReference type="PROSITE" id="PS50237"/>
    </source>
</evidence>
<protein>
    <recommendedName>
        <fullName evidence="2">HECT-type E3 ubiquitin transferase</fullName>
        <ecNumber evidence="2">2.3.2.26</ecNumber>
    </recommendedName>
</protein>
<dbReference type="AlphaFoldDB" id="A0A485KMC2"/>
<dbReference type="PANTHER" id="PTHR45700">
    <property type="entry name" value="UBIQUITIN-PROTEIN LIGASE E3C"/>
    <property type="match status" value="1"/>
</dbReference>
<dbReference type="GO" id="GO:0006511">
    <property type="term" value="P:ubiquitin-dependent protein catabolic process"/>
    <property type="evidence" value="ECO:0007669"/>
    <property type="project" value="TreeGrafter"/>
</dbReference>
<dbReference type="InterPro" id="IPR044611">
    <property type="entry name" value="E3A/B/C-like"/>
</dbReference>
<dbReference type="EMBL" id="VJMH01005126">
    <property type="protein sequence ID" value="KAF0700389.1"/>
    <property type="molecule type" value="Genomic_DNA"/>
</dbReference>
<comment type="catalytic activity">
    <reaction evidence="1">
        <text>S-ubiquitinyl-[E2 ubiquitin-conjugating enzyme]-L-cysteine + [acceptor protein]-L-lysine = [E2 ubiquitin-conjugating enzyme]-L-cysteine + N(6)-ubiquitinyl-[acceptor protein]-L-lysine.</text>
        <dbReference type="EC" id="2.3.2.26"/>
    </reaction>
</comment>
<dbReference type="CDD" id="cd00078">
    <property type="entry name" value="HECTc"/>
    <property type="match status" value="1"/>
</dbReference>
<feature type="domain" description="HECT" evidence="7">
    <location>
        <begin position="752"/>
        <end position="1087"/>
    </location>
</feature>
<dbReference type="Gene3D" id="3.30.2160.10">
    <property type="entry name" value="Hect, E3 ligase catalytic domain"/>
    <property type="match status" value="1"/>
</dbReference>
<sequence length="1087" mass="122650">MFHRDDELKKGGGAQRSKTDVLEEARRKRSERERQRHAERHVVVIQSLVRRYMARTALIRRLLDDVDRKLRDIATLQQMLQKAFVLPSPAIMPLVDAMLFAVKLRPSSTKKESSRLVEEDVVRVMTLVGHLHSNWTLSDENYTASFGTMSTRTLKKILSVCLEAGQVPRHASGLLFVEALAGSTKTCPPATQNRAIMQVLIHDTLTPIQSPWWKAASRTSYIGYMREALIHSAKMSTDASASWYRLFFHLIQHALSATEKTTLVVALTSHILTIPTLEPPALWRQHLHALWPSIWQIPFEASLCPVSTLTGIPCSVFLLGNALALRPSSSRHGAAHDGLHAELRWLTQLLVAIPDESFSAEPLSWLHVSKSHSIPVVFPPAVVAQLRLLYQYPLMAEWCSACFSVNVDGLLNPLTNSVPVPMFPNAGTDEEKYGFGYIPQQGSFSILKRLLKIKKPQWATKLLQFNPFKSSTSTASASSSSRRPLAAAPPPPITAVPFDHRAFLALVPLYGVFLFRWKSTAKQNTVEMLSLLTFYRDNTPRRHSLVTTLWLYFQETQDIDRYAETTWLARCMPTDPLASLLLVFALTYNNLLVVLNDTEMYDLAFPLPLIEVERVVVFFKQLLYRHYWLASNASDATTPFGAYVVDVATRLLQTLYNRCSRRPFCNVTSWIVKELDGDDMLESVLNQDPRGVTLLQHMPYLLPYADRVRLFESLLTLEREQNQVQGTASRIVIRRGYVLEDGLTKLNAIRRDLKKKIQVHFINEAGLEETGIDAGGLFKEFWTELSQLAFDPNYGLFQCSEDQLMFPNPNSAAIHSNDTLLFEFLGRILGKALYENIVVQPKFARFFLTKLLGNHNQINDLPSLDVELFKNLMFLRAYDGDVSELGLTFSIGQDCFGVHKEIELLPGGGAVAVTSENRFRYIHLAANYYLNVQIRAQSAAFLAGLRDVIDLRLLHMFNEPELQVLISGAAGAFDLDDLKSAAIYAGGYFSQDRRIGWLWKALESFSPSERALFLRFVTSCQRAPILGFHSLHPPFCVQKISIRTDDEKLPSASTCFNTLKLPTYSSYKVLRDKLLTAITSGAGFEMT</sequence>
<evidence type="ECO:0000256" key="2">
    <source>
        <dbReference type="ARBA" id="ARBA00012485"/>
    </source>
</evidence>
<name>A0A485KMC2_9STRA</name>
<dbReference type="FunFam" id="3.30.2160.10:FF:000002">
    <property type="entry name" value="Putative Ubiquitin-protein ligase E3C"/>
    <property type="match status" value="1"/>
</dbReference>
<reference evidence="8" key="2">
    <citation type="submission" date="2019-06" db="EMBL/GenBank/DDBJ databases">
        <title>Genomics analysis of Aphanomyces spp. identifies a new class of oomycete effector associated with host adaptation.</title>
        <authorList>
            <person name="Gaulin E."/>
        </authorList>
    </citation>
    <scope>NUCLEOTIDE SEQUENCE</scope>
    <source>
        <strain evidence="8">CBS 578.67</strain>
    </source>
</reference>
<proteinExistence type="predicted"/>
<keyword evidence="4 5" id="KW-0833">Ubl conjugation pathway</keyword>
<dbReference type="GO" id="GO:0061630">
    <property type="term" value="F:ubiquitin protein ligase activity"/>
    <property type="evidence" value="ECO:0007669"/>
    <property type="project" value="UniProtKB-EC"/>
</dbReference>
<dbReference type="OrthoDB" id="8068875at2759"/>
<evidence type="ECO:0000313" key="10">
    <source>
        <dbReference type="Proteomes" id="UP000332933"/>
    </source>
</evidence>
<feature type="compositionally biased region" description="Basic and acidic residues" evidence="6">
    <location>
        <begin position="1"/>
        <end position="10"/>
    </location>
</feature>
<evidence type="ECO:0000313" key="9">
    <source>
        <dbReference type="EMBL" id="VFT85978.1"/>
    </source>
</evidence>
<feature type="region of interest" description="Disordered" evidence="6">
    <location>
        <begin position="1"/>
        <end position="36"/>
    </location>
</feature>
<dbReference type="Proteomes" id="UP000332933">
    <property type="component" value="Unassembled WGS sequence"/>
</dbReference>
<evidence type="ECO:0000256" key="4">
    <source>
        <dbReference type="ARBA" id="ARBA00022786"/>
    </source>
</evidence>
<feature type="active site" description="Glycyl thioester intermediate" evidence="5">
    <location>
        <position position="1055"/>
    </location>
</feature>
<accession>A0A485KMC2</accession>
<evidence type="ECO:0000256" key="1">
    <source>
        <dbReference type="ARBA" id="ARBA00000885"/>
    </source>
</evidence>
<dbReference type="PROSITE" id="PS50096">
    <property type="entry name" value="IQ"/>
    <property type="match status" value="1"/>
</dbReference>
<dbReference type="GO" id="GO:0000209">
    <property type="term" value="P:protein polyubiquitination"/>
    <property type="evidence" value="ECO:0007669"/>
    <property type="project" value="InterPro"/>
</dbReference>
<evidence type="ECO:0000313" key="8">
    <source>
        <dbReference type="EMBL" id="KAF0700389.1"/>
    </source>
</evidence>
<evidence type="ECO:0000256" key="3">
    <source>
        <dbReference type="ARBA" id="ARBA00022679"/>
    </source>
</evidence>
<dbReference type="EC" id="2.3.2.26" evidence="2"/>
<gene>
    <name evidence="9" type="primary">Aste57867_9094</name>
    <name evidence="8" type="ORF">As57867_009058</name>
    <name evidence="9" type="ORF">ASTE57867_9094</name>
</gene>
<keyword evidence="10" id="KW-1185">Reference proteome</keyword>
<dbReference type="InterPro" id="IPR035983">
    <property type="entry name" value="Hect_E3_ubiquitin_ligase"/>
</dbReference>
<evidence type="ECO:0000256" key="5">
    <source>
        <dbReference type="PROSITE-ProRule" id="PRU00104"/>
    </source>
</evidence>
<keyword evidence="3" id="KW-0808">Transferase</keyword>
<dbReference type="InterPro" id="IPR000569">
    <property type="entry name" value="HECT_dom"/>
</dbReference>
<dbReference type="SMART" id="SM00119">
    <property type="entry name" value="HECTc"/>
    <property type="match status" value="1"/>
</dbReference>
<dbReference type="PROSITE" id="PS50237">
    <property type="entry name" value="HECT"/>
    <property type="match status" value="1"/>
</dbReference>
<dbReference type="SUPFAM" id="SSF56204">
    <property type="entry name" value="Hect, E3 ligase catalytic domain"/>
    <property type="match status" value="1"/>
</dbReference>
<dbReference type="FunFam" id="3.30.2410.10:FF:000009">
    <property type="entry name" value="Probable E3 ubiquitin-protein ligase HECTD2"/>
    <property type="match status" value="1"/>
</dbReference>
<feature type="compositionally biased region" description="Basic and acidic residues" evidence="6">
    <location>
        <begin position="17"/>
        <end position="36"/>
    </location>
</feature>